<evidence type="ECO:0000256" key="16">
    <source>
        <dbReference type="PIRSR" id="PIRSR000724-2"/>
    </source>
</evidence>
<dbReference type="PANTHER" id="PTHR11406">
    <property type="entry name" value="PHOSPHOGLYCERATE KINASE"/>
    <property type="match status" value="1"/>
</dbReference>
<keyword evidence="9 14" id="KW-0808">Transferase</keyword>
<comment type="subunit">
    <text evidence="5 14">Monomer.</text>
</comment>
<feature type="binding site" evidence="14 16">
    <location>
        <position position="206"/>
    </location>
    <ligand>
        <name>ATP</name>
        <dbReference type="ChEBI" id="CHEBI:30616"/>
    </ligand>
</feature>
<dbReference type="InterPro" id="IPR001576">
    <property type="entry name" value="Phosphoglycerate_kinase"/>
</dbReference>
<dbReference type="SUPFAM" id="SSF53748">
    <property type="entry name" value="Phosphoglycerate kinase"/>
    <property type="match status" value="1"/>
</dbReference>
<dbReference type="GO" id="GO:0005524">
    <property type="term" value="F:ATP binding"/>
    <property type="evidence" value="ECO:0007669"/>
    <property type="project" value="UniProtKB-KW"/>
</dbReference>
<keyword evidence="12 14" id="KW-0067">ATP-binding</keyword>
<dbReference type="PROSITE" id="PS00111">
    <property type="entry name" value="PGLYCERATE_KINASE"/>
    <property type="match status" value="1"/>
</dbReference>
<evidence type="ECO:0000256" key="2">
    <source>
        <dbReference type="ARBA" id="ARBA00004496"/>
    </source>
</evidence>
<feature type="binding site" evidence="14 16">
    <location>
        <position position="333"/>
    </location>
    <ligand>
        <name>ATP</name>
        <dbReference type="ChEBI" id="CHEBI:30616"/>
    </ligand>
</feature>
<feature type="binding site" evidence="14 15">
    <location>
        <begin position="59"/>
        <end position="62"/>
    </location>
    <ligand>
        <name>substrate</name>
    </ligand>
</feature>
<dbReference type="PRINTS" id="PR00477">
    <property type="entry name" value="PHGLYCKINASE"/>
</dbReference>
<dbReference type="GO" id="GO:0006096">
    <property type="term" value="P:glycolytic process"/>
    <property type="evidence" value="ECO:0007669"/>
    <property type="project" value="UniProtKB-UniRule"/>
</dbReference>
<organism evidence="18 19">
    <name type="scientific">Psychrobacter aquaticus CMS 56</name>
    <dbReference type="NCBI Taxonomy" id="1354303"/>
    <lineage>
        <taxon>Bacteria</taxon>
        <taxon>Pseudomonadati</taxon>
        <taxon>Pseudomonadota</taxon>
        <taxon>Gammaproteobacteria</taxon>
        <taxon>Moraxellales</taxon>
        <taxon>Moraxellaceae</taxon>
        <taxon>Psychrobacter</taxon>
    </lineage>
</organism>
<accession>U4T854</accession>
<dbReference type="PATRIC" id="fig|1354303.4.peg.992"/>
<dbReference type="GO" id="GO:0006094">
    <property type="term" value="P:gluconeogenesis"/>
    <property type="evidence" value="ECO:0007669"/>
    <property type="project" value="TreeGrafter"/>
</dbReference>
<proteinExistence type="inferred from homology"/>
<evidence type="ECO:0000256" key="3">
    <source>
        <dbReference type="ARBA" id="ARBA00004838"/>
    </source>
</evidence>
<dbReference type="InterPro" id="IPR036043">
    <property type="entry name" value="Phosphoglycerate_kinase_sf"/>
</dbReference>
<feature type="binding site" evidence="15">
    <location>
        <position position="118"/>
    </location>
    <ligand>
        <name>(2R)-3-phosphoglycerate</name>
        <dbReference type="ChEBI" id="CHEBI:58272"/>
    </ligand>
</feature>
<dbReference type="AlphaFoldDB" id="U4T854"/>
<evidence type="ECO:0000256" key="13">
    <source>
        <dbReference type="ARBA" id="ARBA00023152"/>
    </source>
</evidence>
<evidence type="ECO:0000256" key="17">
    <source>
        <dbReference type="RuleBase" id="RU000532"/>
    </source>
</evidence>
<comment type="similarity">
    <text evidence="4 14 17">Belongs to the phosphoglycerate kinase family.</text>
</comment>
<evidence type="ECO:0000256" key="6">
    <source>
        <dbReference type="ARBA" id="ARBA00013061"/>
    </source>
</evidence>
<dbReference type="EMBL" id="AUSW01000015">
    <property type="protein sequence ID" value="ERL56326.1"/>
    <property type="molecule type" value="Genomic_DNA"/>
</dbReference>
<feature type="binding site" evidence="14">
    <location>
        <position position="118"/>
    </location>
    <ligand>
        <name>substrate</name>
    </ligand>
</feature>
<evidence type="ECO:0000256" key="15">
    <source>
        <dbReference type="PIRSR" id="PIRSR000724-1"/>
    </source>
</evidence>
<keyword evidence="13 14" id="KW-0324">Glycolysis</keyword>
<evidence type="ECO:0000256" key="1">
    <source>
        <dbReference type="ARBA" id="ARBA00000642"/>
    </source>
</evidence>
<protein>
    <recommendedName>
        <fullName evidence="7 14">Phosphoglycerate kinase</fullName>
        <ecNumber evidence="6 14">2.7.2.3</ecNumber>
    </recommendedName>
</protein>
<evidence type="ECO:0000256" key="10">
    <source>
        <dbReference type="ARBA" id="ARBA00022741"/>
    </source>
</evidence>
<evidence type="ECO:0000256" key="8">
    <source>
        <dbReference type="ARBA" id="ARBA00022490"/>
    </source>
</evidence>
<dbReference type="GO" id="GO:0005829">
    <property type="term" value="C:cytosol"/>
    <property type="evidence" value="ECO:0007669"/>
    <property type="project" value="TreeGrafter"/>
</dbReference>
<evidence type="ECO:0000256" key="9">
    <source>
        <dbReference type="ARBA" id="ARBA00022679"/>
    </source>
</evidence>
<dbReference type="FunFam" id="3.40.50.1260:FF:000002">
    <property type="entry name" value="Phosphoglycerate kinase"/>
    <property type="match status" value="1"/>
</dbReference>
<name>U4T854_9GAMM</name>
<dbReference type="OrthoDB" id="9808460at2"/>
<comment type="catalytic activity">
    <reaction evidence="1 14 17">
        <text>(2R)-3-phosphoglycerate + ATP = (2R)-3-phospho-glyceroyl phosphate + ADP</text>
        <dbReference type="Rhea" id="RHEA:14801"/>
        <dbReference type="ChEBI" id="CHEBI:30616"/>
        <dbReference type="ChEBI" id="CHEBI:57604"/>
        <dbReference type="ChEBI" id="CHEBI:58272"/>
        <dbReference type="ChEBI" id="CHEBI:456216"/>
        <dbReference type="EC" id="2.7.2.3"/>
    </reaction>
</comment>
<feature type="binding site" evidence="15">
    <location>
        <position position="151"/>
    </location>
    <ligand>
        <name>(2R)-3-phosphoglycerate</name>
        <dbReference type="ChEBI" id="CHEBI:58272"/>
    </ligand>
</feature>
<evidence type="ECO:0000256" key="5">
    <source>
        <dbReference type="ARBA" id="ARBA00011245"/>
    </source>
</evidence>
<evidence type="ECO:0000256" key="11">
    <source>
        <dbReference type="ARBA" id="ARBA00022777"/>
    </source>
</evidence>
<keyword evidence="10 14" id="KW-0547">Nucleotide-binding</keyword>
<dbReference type="Gene3D" id="3.40.50.1260">
    <property type="entry name" value="Phosphoglycerate kinase, N-terminal domain"/>
    <property type="match status" value="2"/>
</dbReference>
<dbReference type="GO" id="GO:0043531">
    <property type="term" value="F:ADP binding"/>
    <property type="evidence" value="ECO:0007669"/>
    <property type="project" value="TreeGrafter"/>
</dbReference>
<evidence type="ECO:0000313" key="19">
    <source>
        <dbReference type="Proteomes" id="UP000016761"/>
    </source>
</evidence>
<comment type="caution">
    <text evidence="14">Lacks conserved residue(s) required for the propagation of feature annotation.</text>
</comment>
<comment type="pathway">
    <text evidence="3 14">Carbohydrate degradation; glycolysis; pyruvate from D-glyceraldehyde 3-phosphate: step 2/5.</text>
</comment>
<evidence type="ECO:0000256" key="7">
    <source>
        <dbReference type="ARBA" id="ARBA00016471"/>
    </source>
</evidence>
<dbReference type="Proteomes" id="UP000016761">
    <property type="component" value="Unassembled WGS sequence"/>
</dbReference>
<comment type="caution">
    <text evidence="18">The sequence shown here is derived from an EMBL/GenBank/DDBJ whole genome shotgun (WGS) entry which is preliminary data.</text>
</comment>
<dbReference type="PANTHER" id="PTHR11406:SF23">
    <property type="entry name" value="PHOSPHOGLYCERATE KINASE 1, CHLOROPLASTIC-RELATED"/>
    <property type="match status" value="1"/>
</dbReference>
<dbReference type="InterPro" id="IPR015824">
    <property type="entry name" value="Phosphoglycerate_kinase_N"/>
</dbReference>
<evidence type="ECO:0000256" key="14">
    <source>
        <dbReference type="HAMAP-Rule" id="MF_00145"/>
    </source>
</evidence>
<keyword evidence="19" id="KW-1185">Reference proteome</keyword>
<feature type="binding site" evidence="14">
    <location>
        <position position="151"/>
    </location>
    <ligand>
        <name>substrate</name>
    </ligand>
</feature>
<feature type="binding site" evidence="14">
    <location>
        <position position="36"/>
    </location>
    <ligand>
        <name>substrate</name>
    </ligand>
</feature>
<dbReference type="EC" id="2.7.2.3" evidence="6 14"/>
<keyword evidence="11 14" id="KW-0418">Kinase</keyword>
<dbReference type="UniPathway" id="UPA00109">
    <property type="reaction ID" value="UER00185"/>
</dbReference>
<dbReference type="FunFam" id="3.40.50.1260:FF:000001">
    <property type="entry name" value="Phosphoglycerate kinase"/>
    <property type="match status" value="1"/>
</dbReference>
<dbReference type="GO" id="GO:0004618">
    <property type="term" value="F:phosphoglycerate kinase activity"/>
    <property type="evidence" value="ECO:0007669"/>
    <property type="project" value="UniProtKB-UniRule"/>
</dbReference>
<reference evidence="18 19" key="1">
    <citation type="journal article" date="2013" name="Genome Announc.">
        <title>Draft Genome Sequence of Psychrobacter aquaticus Strain CMS 56T, Isolated from a Cyanobacterial Mat Sample Collected from Water Bodies in the McMurdo Dry Valley Region of Antarctica.</title>
        <authorList>
            <person name="Reddy G.S."/>
            <person name="Ara S."/>
            <person name="Singh A."/>
            <person name="Kumar Pinnaka A."/>
            <person name="Shivaji S."/>
        </authorList>
    </citation>
    <scope>NUCLEOTIDE SEQUENCE [LARGE SCALE GENOMIC DNA]</scope>
    <source>
        <strain evidence="18 19">CMS 56</strain>
    </source>
</reference>
<dbReference type="PIRSF" id="PIRSF000724">
    <property type="entry name" value="Pgk"/>
    <property type="match status" value="1"/>
</dbReference>
<evidence type="ECO:0000256" key="12">
    <source>
        <dbReference type="ARBA" id="ARBA00022840"/>
    </source>
</evidence>
<dbReference type="HAMAP" id="MF_00145">
    <property type="entry name" value="Phosphoglyc_kinase"/>
    <property type="match status" value="1"/>
</dbReference>
<feature type="binding site" evidence="15">
    <location>
        <position position="36"/>
    </location>
    <ligand>
        <name>(2R)-3-phosphoglycerate</name>
        <dbReference type="ChEBI" id="CHEBI:58272"/>
    </ligand>
</feature>
<dbReference type="STRING" id="1354303.M917_1004"/>
<dbReference type="InterPro" id="IPR015911">
    <property type="entry name" value="Phosphoglycerate_kinase_CS"/>
</dbReference>
<sequence>MNFLRMSELNLTDKVVLIREDLNVPIKNSKVTSDARLQASLPTIKLALEKGAAVIVCSHLGRPTEGAPETVYSLAPVADYLTDKLGSQLSTPVNLNRDYLTQGVSIKAGEVVLLENVRFNIGEKKNDATLSKLYADLCDVFVMDAFGTAHRAQASTEGVTQAMRQAGKTVCAGPLLAAELDALSLALETPAQPMLAIVGGSKVSTKLEVLHSLAEVCSQIIVGGGIANTFLAAQGHSVGASLYEVDLLDTAREIMSKTEILLPEYVVVADKNDINFDDFIGSLQQATATIKSVDTIGDNDMILDIAPESAQQLADAVSHAKTILWNGPVGVFEVDTFGSGTQILAAAVKDSEGFSIAGGGDTLAAIDKYQVADGVSYMSTGGGAFLEFVEGKVLPAVAALQIDA</sequence>
<dbReference type="RefSeq" id="WP_021813657.1">
    <property type="nucleotide sequence ID" value="NZ_AUSW01000015.1"/>
</dbReference>
<feature type="binding site" evidence="14 15">
    <location>
        <begin position="21"/>
        <end position="23"/>
    </location>
    <ligand>
        <name>substrate</name>
    </ligand>
</feature>
<evidence type="ECO:0000256" key="4">
    <source>
        <dbReference type="ARBA" id="ARBA00008982"/>
    </source>
</evidence>
<dbReference type="eggNOG" id="COG0126">
    <property type="taxonomic scope" value="Bacteria"/>
</dbReference>
<evidence type="ECO:0000313" key="18">
    <source>
        <dbReference type="EMBL" id="ERL56326.1"/>
    </source>
</evidence>
<comment type="subcellular location">
    <subcellularLocation>
        <location evidence="2 14">Cytoplasm</location>
    </subcellularLocation>
</comment>
<gene>
    <name evidence="14" type="primary">pgk</name>
    <name evidence="18" type="ORF">M917_1004</name>
</gene>
<dbReference type="Pfam" id="PF00162">
    <property type="entry name" value="PGK"/>
    <property type="match status" value="1"/>
</dbReference>
<feature type="binding site" evidence="14 16">
    <location>
        <begin position="359"/>
        <end position="362"/>
    </location>
    <ligand>
        <name>ATP</name>
        <dbReference type="ChEBI" id="CHEBI:30616"/>
    </ligand>
</feature>
<keyword evidence="8 14" id="KW-0963">Cytoplasm</keyword>